<dbReference type="SUPFAM" id="SSF49472">
    <property type="entry name" value="Transthyretin (synonym: prealbumin)"/>
    <property type="match status" value="1"/>
</dbReference>
<dbReference type="NCBIfam" id="TIGR02962">
    <property type="entry name" value="hdxy_isourate"/>
    <property type="match status" value="1"/>
</dbReference>
<protein>
    <recommendedName>
        <fullName evidence="5">hydroxyisourate hydrolase</fullName>
        <ecNumber evidence="5">3.5.2.17</ecNumber>
    </recommendedName>
</protein>
<dbReference type="PROSITE" id="PS00769">
    <property type="entry name" value="TRANSTHYRETIN_2"/>
    <property type="match status" value="1"/>
</dbReference>
<dbReference type="SMART" id="SM00095">
    <property type="entry name" value="TR_THY"/>
    <property type="match status" value="1"/>
</dbReference>
<organism evidence="9">
    <name type="scientific">marine metagenome</name>
    <dbReference type="NCBI Taxonomy" id="408172"/>
    <lineage>
        <taxon>unclassified sequences</taxon>
        <taxon>metagenomes</taxon>
        <taxon>ecological metagenomes</taxon>
    </lineage>
</organism>
<dbReference type="EMBL" id="UINC01001146">
    <property type="protein sequence ID" value="SUZ72201.1"/>
    <property type="molecule type" value="Genomic_DNA"/>
</dbReference>
<evidence type="ECO:0000256" key="6">
    <source>
        <dbReference type="ARBA" id="ARBA00022631"/>
    </source>
</evidence>
<proteinExistence type="inferred from homology"/>
<name>A0A381PYS7_9ZZZZ</name>
<evidence type="ECO:0000256" key="5">
    <source>
        <dbReference type="ARBA" id="ARBA00012609"/>
    </source>
</evidence>
<dbReference type="InterPro" id="IPR000895">
    <property type="entry name" value="Transthyretin/HIU_hydrolase"/>
</dbReference>
<dbReference type="InterPro" id="IPR023419">
    <property type="entry name" value="Transthyretin_CS"/>
</dbReference>
<comment type="similarity">
    <text evidence="3">Belongs to the transthyretin family. 5-hydroxyisourate hydrolase subfamily.</text>
</comment>
<evidence type="ECO:0000256" key="4">
    <source>
        <dbReference type="ARBA" id="ARBA00011881"/>
    </source>
</evidence>
<dbReference type="PANTHER" id="PTHR10395:SF7">
    <property type="entry name" value="5-HYDROXYISOURATE HYDROLASE"/>
    <property type="match status" value="1"/>
</dbReference>
<evidence type="ECO:0000313" key="9">
    <source>
        <dbReference type="EMBL" id="SUZ72201.1"/>
    </source>
</evidence>
<dbReference type="PANTHER" id="PTHR10395">
    <property type="entry name" value="URICASE AND TRANSTHYRETIN-RELATED"/>
    <property type="match status" value="1"/>
</dbReference>
<dbReference type="AlphaFoldDB" id="A0A381PYS7"/>
<evidence type="ECO:0000256" key="7">
    <source>
        <dbReference type="ARBA" id="ARBA00022801"/>
    </source>
</evidence>
<dbReference type="InterPro" id="IPR023418">
    <property type="entry name" value="Thyroxine_BS"/>
</dbReference>
<dbReference type="PROSITE" id="PS00768">
    <property type="entry name" value="TRANSTHYRETIN_1"/>
    <property type="match status" value="1"/>
</dbReference>
<dbReference type="GO" id="GO:0006144">
    <property type="term" value="P:purine nucleobase metabolic process"/>
    <property type="evidence" value="ECO:0007669"/>
    <property type="project" value="UniProtKB-KW"/>
</dbReference>
<gene>
    <name evidence="9" type="ORF">METZ01_LOCUS25055</name>
</gene>
<dbReference type="InterPro" id="IPR014306">
    <property type="entry name" value="Hydroxyisourate_hydrolase"/>
</dbReference>
<evidence type="ECO:0000256" key="1">
    <source>
        <dbReference type="ARBA" id="ARBA00001043"/>
    </source>
</evidence>
<comment type="function">
    <text evidence="2">Catalyzes the hydrolysis of 5-hydroxyisourate (HIU) to 2-oxo-4-hydroxy-4-carboxy-5-ureidoimidazoline (OHCU).</text>
</comment>
<dbReference type="InterPro" id="IPR023416">
    <property type="entry name" value="Transthyretin/HIU_hydrolase_d"/>
</dbReference>
<dbReference type="Pfam" id="PF00576">
    <property type="entry name" value="Transthyretin"/>
    <property type="match status" value="1"/>
</dbReference>
<dbReference type="InterPro" id="IPR036817">
    <property type="entry name" value="Transthyretin/HIU_hydrolase_sf"/>
</dbReference>
<dbReference type="CDD" id="cd05822">
    <property type="entry name" value="TLP_HIUase"/>
    <property type="match status" value="1"/>
</dbReference>
<accession>A0A381PYS7</accession>
<feature type="domain" description="Transthyretin/hydroxyisourate hydrolase" evidence="8">
    <location>
        <begin position="1"/>
        <end position="113"/>
    </location>
</feature>
<comment type="catalytic activity">
    <reaction evidence="1">
        <text>5-hydroxyisourate + H2O = 5-hydroxy-2-oxo-4-ureido-2,5-dihydro-1H-imidazole-5-carboxylate + H(+)</text>
        <dbReference type="Rhea" id="RHEA:23736"/>
        <dbReference type="ChEBI" id="CHEBI:15377"/>
        <dbReference type="ChEBI" id="CHEBI:15378"/>
        <dbReference type="ChEBI" id="CHEBI:18072"/>
        <dbReference type="ChEBI" id="CHEBI:58639"/>
        <dbReference type="EC" id="3.5.2.17"/>
    </reaction>
</comment>
<evidence type="ECO:0000256" key="2">
    <source>
        <dbReference type="ARBA" id="ARBA00002704"/>
    </source>
</evidence>
<evidence type="ECO:0000259" key="8">
    <source>
        <dbReference type="SMART" id="SM00095"/>
    </source>
</evidence>
<keyword evidence="6" id="KW-0659">Purine metabolism</keyword>
<sequence length="114" mass="13019">MSPITTHVLDTSHGCPGVNILVRLEQQKSDGSWREISSGRTDNDGRILNLLAEEDVLDCGVYQMIFVTAPYFEKQGISFFYPEIEIRFLLNHPEQHYHIPLLLSPFGYSTYRGS</sequence>
<comment type="subunit">
    <text evidence="4">Homotetramer.</text>
</comment>
<dbReference type="GO" id="GO:0033971">
    <property type="term" value="F:hydroxyisourate hydrolase activity"/>
    <property type="evidence" value="ECO:0007669"/>
    <property type="project" value="UniProtKB-EC"/>
</dbReference>
<dbReference type="PRINTS" id="PR00189">
    <property type="entry name" value="TRNSTHYRETIN"/>
</dbReference>
<dbReference type="EC" id="3.5.2.17" evidence="5"/>
<keyword evidence="7" id="KW-0378">Hydrolase</keyword>
<dbReference type="Gene3D" id="2.60.40.180">
    <property type="entry name" value="Transthyretin/hydroxyisourate hydrolase domain"/>
    <property type="match status" value="1"/>
</dbReference>
<evidence type="ECO:0000256" key="3">
    <source>
        <dbReference type="ARBA" id="ARBA00009850"/>
    </source>
</evidence>
<reference evidence="9" key="1">
    <citation type="submission" date="2018-05" db="EMBL/GenBank/DDBJ databases">
        <authorList>
            <person name="Lanie J.A."/>
            <person name="Ng W.-L."/>
            <person name="Kazmierczak K.M."/>
            <person name="Andrzejewski T.M."/>
            <person name="Davidsen T.M."/>
            <person name="Wayne K.J."/>
            <person name="Tettelin H."/>
            <person name="Glass J.I."/>
            <person name="Rusch D."/>
            <person name="Podicherti R."/>
            <person name="Tsui H.-C.T."/>
            <person name="Winkler M.E."/>
        </authorList>
    </citation>
    <scope>NUCLEOTIDE SEQUENCE</scope>
</reference>